<evidence type="ECO:0000256" key="7">
    <source>
        <dbReference type="PROSITE-ProRule" id="PRU00423"/>
    </source>
</evidence>
<dbReference type="RefSeq" id="WP_008792898.1">
    <property type="nucleotide sequence ID" value="NZ_CP083622.1"/>
</dbReference>
<evidence type="ECO:0000313" key="9">
    <source>
        <dbReference type="EMBL" id="MDB7085204.1"/>
    </source>
</evidence>
<dbReference type="InterPro" id="IPR013012">
    <property type="entry name" value="PTS_EIIB_3"/>
</dbReference>
<dbReference type="GO" id="GO:0016301">
    <property type="term" value="F:kinase activity"/>
    <property type="evidence" value="ECO:0007669"/>
    <property type="project" value="UniProtKB-KW"/>
</dbReference>
<evidence type="ECO:0000256" key="6">
    <source>
        <dbReference type="ARBA" id="ARBA00022777"/>
    </source>
</evidence>
<evidence type="ECO:0000259" key="8">
    <source>
        <dbReference type="PROSITE" id="PS51100"/>
    </source>
</evidence>
<keyword evidence="2" id="KW-0597">Phosphoprotein</keyword>
<dbReference type="InterPro" id="IPR003501">
    <property type="entry name" value="PTS_EIIB_2/3"/>
</dbReference>
<dbReference type="EMBL" id="JAQLKE010000033">
    <property type="protein sequence ID" value="MDB7085204.1"/>
    <property type="molecule type" value="Genomic_DNA"/>
</dbReference>
<evidence type="ECO:0000256" key="3">
    <source>
        <dbReference type="ARBA" id="ARBA00022597"/>
    </source>
</evidence>
<name>A0AB35IRN0_9FIRM</name>
<dbReference type="GO" id="GO:0008982">
    <property type="term" value="F:protein-N(PI)-phosphohistidine-sugar phosphotransferase activity"/>
    <property type="evidence" value="ECO:0007669"/>
    <property type="project" value="InterPro"/>
</dbReference>
<sequence length="101" mass="11505">MKILLICANGLSTSILMNKMQKWGKEKNIELEVRAVPMSEYLNVYKNFDCILIGPQISYQYNEIKANAIDVPVEKISPMDYGMSNVENIMKQVKACLGKEE</sequence>
<dbReference type="AlphaFoldDB" id="A0AB35IRN0"/>
<evidence type="ECO:0000313" key="10">
    <source>
        <dbReference type="Proteomes" id="UP001211987"/>
    </source>
</evidence>
<dbReference type="GO" id="GO:0009401">
    <property type="term" value="P:phosphoenolpyruvate-dependent sugar phosphotransferase system"/>
    <property type="evidence" value="ECO:0007669"/>
    <property type="project" value="UniProtKB-KW"/>
</dbReference>
<dbReference type="Proteomes" id="UP001211987">
    <property type="component" value="Unassembled WGS sequence"/>
</dbReference>
<gene>
    <name evidence="9" type="ORF">PM738_15460</name>
</gene>
<dbReference type="Pfam" id="PF02302">
    <property type="entry name" value="PTS_IIB"/>
    <property type="match status" value="1"/>
</dbReference>
<protein>
    <submittedName>
        <fullName evidence="9">PTS sugar transporter subunit IIB</fullName>
    </submittedName>
</protein>
<evidence type="ECO:0000256" key="1">
    <source>
        <dbReference type="ARBA" id="ARBA00022448"/>
    </source>
</evidence>
<accession>A0AB35IRN0</accession>
<dbReference type="InterPro" id="IPR036095">
    <property type="entry name" value="PTS_EIIB-like_sf"/>
</dbReference>
<keyword evidence="1" id="KW-0813">Transport</keyword>
<reference evidence="9" key="1">
    <citation type="submission" date="2023-01" db="EMBL/GenBank/DDBJ databases">
        <title>Human gut microbiome strain richness.</title>
        <authorList>
            <person name="Chen-Liaw A."/>
        </authorList>
    </citation>
    <scope>NUCLEOTIDE SEQUENCE</scope>
    <source>
        <strain evidence="9">1001217st2_G6_1001217B_191108</strain>
    </source>
</reference>
<keyword evidence="6" id="KW-0418">Kinase</keyword>
<evidence type="ECO:0000256" key="5">
    <source>
        <dbReference type="ARBA" id="ARBA00022683"/>
    </source>
</evidence>
<dbReference type="PANTHER" id="PTHR34581:SF2">
    <property type="entry name" value="PTS SYSTEM N,N'-DIACETYLCHITOBIOSE-SPECIFIC EIIB COMPONENT"/>
    <property type="match status" value="1"/>
</dbReference>
<organism evidence="9 10">
    <name type="scientific">Thomasclavelia ramosa</name>
    <dbReference type="NCBI Taxonomy" id="1547"/>
    <lineage>
        <taxon>Bacteria</taxon>
        <taxon>Bacillati</taxon>
        <taxon>Bacillota</taxon>
        <taxon>Erysipelotrichia</taxon>
        <taxon>Erysipelotrichales</taxon>
        <taxon>Coprobacillaceae</taxon>
        <taxon>Thomasclavelia</taxon>
    </lineage>
</organism>
<dbReference type="PROSITE" id="PS51100">
    <property type="entry name" value="PTS_EIIB_TYPE_3"/>
    <property type="match status" value="1"/>
</dbReference>
<dbReference type="CDD" id="cd05564">
    <property type="entry name" value="PTS_IIB_chitobiose_lichenan"/>
    <property type="match status" value="1"/>
</dbReference>
<keyword evidence="5" id="KW-0598">Phosphotransferase system</keyword>
<feature type="modified residue" description="Phosphocysteine; by EIIA" evidence="7">
    <location>
        <position position="7"/>
    </location>
</feature>
<dbReference type="Gene3D" id="3.40.50.2300">
    <property type="match status" value="1"/>
</dbReference>
<evidence type="ECO:0000256" key="2">
    <source>
        <dbReference type="ARBA" id="ARBA00022553"/>
    </source>
</evidence>
<comment type="caution">
    <text evidence="9">The sequence shown here is derived from an EMBL/GenBank/DDBJ whole genome shotgun (WGS) entry which is preliminary data.</text>
</comment>
<proteinExistence type="predicted"/>
<feature type="domain" description="PTS EIIB type-3" evidence="8">
    <location>
        <begin position="1"/>
        <end position="101"/>
    </location>
</feature>
<keyword evidence="3 9" id="KW-0762">Sugar transport</keyword>
<evidence type="ECO:0000256" key="4">
    <source>
        <dbReference type="ARBA" id="ARBA00022679"/>
    </source>
</evidence>
<keyword evidence="4" id="KW-0808">Transferase</keyword>
<dbReference type="SUPFAM" id="SSF52794">
    <property type="entry name" value="PTS system IIB component-like"/>
    <property type="match status" value="1"/>
</dbReference>
<dbReference type="InterPro" id="IPR051819">
    <property type="entry name" value="PTS_sugar-specific_EIIB"/>
</dbReference>
<dbReference type="PANTHER" id="PTHR34581">
    <property type="entry name" value="PTS SYSTEM N,N'-DIACETYLCHITOBIOSE-SPECIFIC EIIB COMPONENT"/>
    <property type="match status" value="1"/>
</dbReference>